<gene>
    <name evidence="2" type="ORF">NIDE3668</name>
</gene>
<dbReference type="EMBL" id="FP929003">
    <property type="protein sequence ID" value="CBK43346.1"/>
    <property type="molecule type" value="Genomic_DNA"/>
</dbReference>
<dbReference type="Proteomes" id="UP000001660">
    <property type="component" value="Chromosome"/>
</dbReference>
<evidence type="ECO:0000313" key="3">
    <source>
        <dbReference type="Proteomes" id="UP000001660"/>
    </source>
</evidence>
<dbReference type="AlphaFoldDB" id="D8P7K0"/>
<reference evidence="2 3" key="1">
    <citation type="journal article" date="2010" name="Proc. Natl. Acad. Sci. U.S.A.">
        <title>A Nitrospira metagenome illuminates the physiology and evolution of globally important nitrite-oxidizing bacteria.</title>
        <authorList>
            <person name="Lucker S."/>
            <person name="Wagner M."/>
            <person name="Maixner F."/>
            <person name="Pelletier E."/>
            <person name="Koch H."/>
            <person name="Vacherie B."/>
            <person name="Rattei T."/>
            <person name="Sinninghe Damste J."/>
            <person name="Spieck E."/>
            <person name="Le Paslier D."/>
            <person name="Daims H."/>
        </authorList>
    </citation>
    <scope>NUCLEOTIDE SEQUENCE [LARGE SCALE GENOMIC DNA]</scope>
</reference>
<protein>
    <submittedName>
        <fullName evidence="2">Uncharacterized protein</fullName>
    </submittedName>
</protein>
<dbReference type="OrthoDB" id="9789880at2"/>
<sequence length="238" mass="26601">MKLIPVGTLLLCVTVILGGLLLASTPANAHDWLGDCVVDFDNTFALTYIYGQARGNFGYPTGIDNSGELQPCNATHQACWTYRHRCFGNYINVDDMTYGHIHLVFDSPSLLTPCFVDPGDGPGAGFGRNVGDDCIAADWIHEPRTLGTHGKDHWIKIWMEDRVTHQPRVFDMPIIRVTGTEPIQFWFRKSNGSWWYWSNLAPNPWLVGGWVQDVTEVRIRGAQAAKGPYFIGAFSILD</sequence>
<feature type="chain" id="PRO_5003119791" evidence="1">
    <location>
        <begin position="30"/>
        <end position="238"/>
    </location>
</feature>
<name>D8P7K0_9BACT</name>
<keyword evidence="1" id="KW-0732">Signal</keyword>
<dbReference type="HOGENOM" id="CLU_1164195_0_0_0"/>
<keyword evidence="3" id="KW-1185">Reference proteome</keyword>
<organism evidence="2 3">
    <name type="scientific">Nitrospira defluvii</name>
    <dbReference type="NCBI Taxonomy" id="330214"/>
    <lineage>
        <taxon>Bacteria</taxon>
        <taxon>Pseudomonadati</taxon>
        <taxon>Nitrospirota</taxon>
        <taxon>Nitrospiria</taxon>
        <taxon>Nitrospirales</taxon>
        <taxon>Nitrospiraceae</taxon>
        <taxon>Nitrospira</taxon>
    </lineage>
</organism>
<dbReference type="STRING" id="330214.NIDE3668"/>
<dbReference type="KEGG" id="nde:NIDE3668"/>
<feature type="signal peptide" evidence="1">
    <location>
        <begin position="1"/>
        <end position="29"/>
    </location>
</feature>
<proteinExistence type="predicted"/>
<evidence type="ECO:0000256" key="1">
    <source>
        <dbReference type="SAM" id="SignalP"/>
    </source>
</evidence>
<accession>D8P7K0</accession>
<evidence type="ECO:0000313" key="2">
    <source>
        <dbReference type="EMBL" id="CBK43346.1"/>
    </source>
</evidence>